<keyword evidence="3" id="KW-1185">Reference proteome</keyword>
<feature type="compositionally biased region" description="Polar residues" evidence="1">
    <location>
        <begin position="79"/>
        <end position="102"/>
    </location>
</feature>
<organism evidence="2 3">
    <name type="scientific">Streptomyces fradiae ATCC 10745 = DSM 40063</name>
    <dbReference type="NCBI Taxonomy" id="1319510"/>
    <lineage>
        <taxon>Bacteria</taxon>
        <taxon>Bacillati</taxon>
        <taxon>Actinomycetota</taxon>
        <taxon>Actinomycetes</taxon>
        <taxon>Kitasatosporales</taxon>
        <taxon>Streptomycetaceae</taxon>
        <taxon>Streptomyces</taxon>
    </lineage>
</organism>
<dbReference type="Proteomes" id="UP000731519">
    <property type="component" value="Unassembled WGS sequence"/>
</dbReference>
<evidence type="ECO:0000313" key="3">
    <source>
        <dbReference type="Proteomes" id="UP000731519"/>
    </source>
</evidence>
<sequence length="155" mass="16355">MSAGQRRWVATVTAAISVPSDSAPVATPYPPYPIIATIARSGSAVMTHHRAAVYESLRSSRTRSRRACPVKRRTVSGARPNTFSTRTPSTDSSTVVDRSPPTSCAARATTRNRCSKTVVATTIGVYARNTTSASAGASHARTTRPTASAATFTTR</sequence>
<gene>
    <name evidence="2" type="ORF">K701_27150</name>
</gene>
<protein>
    <recommendedName>
        <fullName evidence="4">Secreted protein</fullName>
    </recommendedName>
</protein>
<feature type="region of interest" description="Disordered" evidence="1">
    <location>
        <begin position="71"/>
        <end position="108"/>
    </location>
</feature>
<reference evidence="2 3" key="1">
    <citation type="submission" date="2013-05" db="EMBL/GenBank/DDBJ databases">
        <title>Genome Sequence of Streptomyces fradiae.</title>
        <authorList>
            <person name="Kirby R."/>
        </authorList>
    </citation>
    <scope>NUCLEOTIDE SEQUENCE [LARGE SCALE GENOMIC DNA]</scope>
    <source>
        <strain evidence="2 3">ATCC 10745</strain>
    </source>
</reference>
<name>A0ABQ6XLL7_STRFR</name>
<evidence type="ECO:0000313" key="2">
    <source>
        <dbReference type="EMBL" id="KAF0646662.1"/>
    </source>
</evidence>
<accession>A0ABQ6XLL7</accession>
<evidence type="ECO:0008006" key="4">
    <source>
        <dbReference type="Google" id="ProtNLM"/>
    </source>
</evidence>
<feature type="compositionally biased region" description="Low complexity" evidence="1">
    <location>
        <begin position="143"/>
        <end position="155"/>
    </location>
</feature>
<dbReference type="EMBL" id="ASYR01000048">
    <property type="protein sequence ID" value="KAF0646662.1"/>
    <property type="molecule type" value="Genomic_DNA"/>
</dbReference>
<evidence type="ECO:0000256" key="1">
    <source>
        <dbReference type="SAM" id="MobiDB-lite"/>
    </source>
</evidence>
<proteinExistence type="predicted"/>
<comment type="caution">
    <text evidence="2">The sequence shown here is derived from an EMBL/GenBank/DDBJ whole genome shotgun (WGS) entry which is preliminary data.</text>
</comment>
<feature type="region of interest" description="Disordered" evidence="1">
    <location>
        <begin position="131"/>
        <end position="155"/>
    </location>
</feature>